<evidence type="ECO:0000256" key="6">
    <source>
        <dbReference type="PROSITE-ProRule" id="PRU00552"/>
    </source>
</evidence>
<dbReference type="CDD" id="cd18787">
    <property type="entry name" value="SF2_C_DEAD"/>
    <property type="match status" value="1"/>
</dbReference>
<feature type="compositionally biased region" description="Basic residues" evidence="8">
    <location>
        <begin position="390"/>
        <end position="407"/>
    </location>
</feature>
<evidence type="ECO:0000256" key="7">
    <source>
        <dbReference type="RuleBase" id="RU000492"/>
    </source>
</evidence>
<feature type="short sequence motif" description="Q motif" evidence="6">
    <location>
        <begin position="1"/>
        <end position="29"/>
    </location>
</feature>
<dbReference type="CDD" id="cd00268">
    <property type="entry name" value="DEADc"/>
    <property type="match status" value="1"/>
</dbReference>
<dbReference type="SMART" id="SM00487">
    <property type="entry name" value="DEXDc"/>
    <property type="match status" value="1"/>
</dbReference>
<keyword evidence="1 7" id="KW-0547">Nucleotide-binding</keyword>
<keyword evidence="4 7" id="KW-0067">ATP-binding</keyword>
<protein>
    <submittedName>
        <fullName evidence="12">ATP-dependent RNA helicase VC1407</fullName>
    </submittedName>
</protein>
<dbReference type="SMART" id="SM00490">
    <property type="entry name" value="HELICc"/>
    <property type="match status" value="1"/>
</dbReference>
<dbReference type="InterPro" id="IPR014014">
    <property type="entry name" value="RNA_helicase_DEAD_Q_motif"/>
</dbReference>
<dbReference type="InterPro" id="IPR011545">
    <property type="entry name" value="DEAD/DEAH_box_helicase_dom"/>
</dbReference>
<dbReference type="OrthoDB" id="8520957at2"/>
<comment type="similarity">
    <text evidence="5 7">Belongs to the DEAD box helicase family.</text>
</comment>
<name>R9PUI2_AGAAL</name>
<evidence type="ECO:0000313" key="13">
    <source>
        <dbReference type="Proteomes" id="UP000014461"/>
    </source>
</evidence>
<dbReference type="PANTHER" id="PTHR47959">
    <property type="entry name" value="ATP-DEPENDENT RNA HELICASE RHLE-RELATED"/>
    <property type="match status" value="1"/>
</dbReference>
<evidence type="ECO:0000256" key="5">
    <source>
        <dbReference type="ARBA" id="ARBA00038437"/>
    </source>
</evidence>
<dbReference type="Pfam" id="PF00271">
    <property type="entry name" value="Helicase_C"/>
    <property type="match status" value="1"/>
</dbReference>
<keyword evidence="3 7" id="KW-0347">Helicase</keyword>
<evidence type="ECO:0000256" key="3">
    <source>
        <dbReference type="ARBA" id="ARBA00022806"/>
    </source>
</evidence>
<dbReference type="PROSITE" id="PS51192">
    <property type="entry name" value="HELICASE_ATP_BIND_1"/>
    <property type="match status" value="1"/>
</dbReference>
<organism evidence="12 13">
    <name type="scientific">Agarivorans albus MKT 106</name>
    <dbReference type="NCBI Taxonomy" id="1331007"/>
    <lineage>
        <taxon>Bacteria</taxon>
        <taxon>Pseudomonadati</taxon>
        <taxon>Pseudomonadota</taxon>
        <taxon>Gammaproteobacteria</taxon>
        <taxon>Alteromonadales</taxon>
        <taxon>Alteromonadaceae</taxon>
        <taxon>Agarivorans</taxon>
    </lineage>
</organism>
<dbReference type="InterPro" id="IPR027417">
    <property type="entry name" value="P-loop_NTPase"/>
</dbReference>
<dbReference type="PROSITE" id="PS51194">
    <property type="entry name" value="HELICASE_CTER"/>
    <property type="match status" value="1"/>
</dbReference>
<dbReference type="InterPro" id="IPR014001">
    <property type="entry name" value="Helicase_ATP-bd"/>
</dbReference>
<dbReference type="SUPFAM" id="SSF52540">
    <property type="entry name" value="P-loop containing nucleoside triphosphate hydrolases"/>
    <property type="match status" value="1"/>
</dbReference>
<dbReference type="GO" id="GO:0003676">
    <property type="term" value="F:nucleic acid binding"/>
    <property type="evidence" value="ECO:0007669"/>
    <property type="project" value="InterPro"/>
</dbReference>
<accession>R9PUI2</accession>
<dbReference type="InterPro" id="IPR000629">
    <property type="entry name" value="RNA-helicase_DEAD-box_CS"/>
</dbReference>
<gene>
    <name evidence="12" type="ORF">AALB_4296</name>
</gene>
<evidence type="ECO:0000256" key="2">
    <source>
        <dbReference type="ARBA" id="ARBA00022801"/>
    </source>
</evidence>
<evidence type="ECO:0000313" key="12">
    <source>
        <dbReference type="EMBL" id="GAD04216.1"/>
    </source>
</evidence>
<dbReference type="EMBL" id="BARX01000048">
    <property type="protein sequence ID" value="GAD04216.1"/>
    <property type="molecule type" value="Genomic_DNA"/>
</dbReference>
<dbReference type="PROSITE" id="PS00039">
    <property type="entry name" value="DEAD_ATP_HELICASE"/>
    <property type="match status" value="1"/>
</dbReference>
<dbReference type="STRING" id="1331007.AALB_4296"/>
<dbReference type="PROSITE" id="PS51195">
    <property type="entry name" value="Q_MOTIF"/>
    <property type="match status" value="1"/>
</dbReference>
<feature type="domain" description="DEAD-box RNA helicase Q" evidence="11">
    <location>
        <begin position="1"/>
        <end position="29"/>
    </location>
</feature>
<dbReference type="InterPro" id="IPR044742">
    <property type="entry name" value="DEAD/DEAH_RhlB"/>
</dbReference>
<evidence type="ECO:0000259" key="10">
    <source>
        <dbReference type="PROSITE" id="PS51194"/>
    </source>
</evidence>
<dbReference type="Gene3D" id="3.40.50.300">
    <property type="entry name" value="P-loop containing nucleotide triphosphate hydrolases"/>
    <property type="match status" value="2"/>
</dbReference>
<keyword evidence="13" id="KW-1185">Reference proteome</keyword>
<evidence type="ECO:0000256" key="8">
    <source>
        <dbReference type="SAM" id="MobiDB-lite"/>
    </source>
</evidence>
<feature type="domain" description="Helicase C-terminal" evidence="10">
    <location>
        <begin position="218"/>
        <end position="383"/>
    </location>
</feature>
<dbReference type="RefSeq" id="WP_016403983.1">
    <property type="nucleotide sequence ID" value="NZ_BARX01000048.1"/>
</dbReference>
<dbReference type="AlphaFoldDB" id="R9PUI2"/>
<feature type="domain" description="Helicase ATP-binding" evidence="9">
    <location>
        <begin position="32"/>
        <end position="207"/>
    </location>
</feature>
<sequence>MPFTKLGLSTTLIQAIQEQNYQQPTPIQAKAIPLVLKGKNLIAAAQTGTGKTAGFVLPILQSISQQTEALRGKRVRALILAPTRELAQQVEQSIKDYAKHLEISSLAMVGGVDSEPQKQALIYGVDILVATPGRLLDMMYQRAVHFDQLDTLVLDEADRMLDMGFIDDINKIVDRLPEQRQSLLFSATLSKQVKQLAKTTIGDAVEISLTHDANNAPDIDQWLVTVDKDKKSSLLSHMINKNDWQQALIFIQTKHGSAKLVSQLEKRGIAAEAFHSGRSQASRTKLLESFKAGEVKFVVATGIAARGIDIEELNRVVNYDLPDQADDYVHRIGRTGRAGASGEAISFVSKDDFRNLCAIESRIGHLIERKEVEGFEPKKEVPISILNYKPKSKKGNGHYKNSKKTSK</sequence>
<dbReference type="GO" id="GO:0005524">
    <property type="term" value="F:ATP binding"/>
    <property type="evidence" value="ECO:0007669"/>
    <property type="project" value="UniProtKB-KW"/>
</dbReference>
<dbReference type="GO" id="GO:0003724">
    <property type="term" value="F:RNA helicase activity"/>
    <property type="evidence" value="ECO:0007669"/>
    <property type="project" value="InterPro"/>
</dbReference>
<evidence type="ECO:0000256" key="4">
    <source>
        <dbReference type="ARBA" id="ARBA00022840"/>
    </source>
</evidence>
<dbReference type="PANTHER" id="PTHR47959:SF11">
    <property type="entry name" value="ATP-DEPENDENT RNA HELICASE DEAD BOX FAMILY"/>
    <property type="match status" value="1"/>
</dbReference>
<feature type="region of interest" description="Disordered" evidence="8">
    <location>
        <begin position="386"/>
        <end position="407"/>
    </location>
</feature>
<dbReference type="InterPro" id="IPR050079">
    <property type="entry name" value="DEAD_box_RNA_helicase"/>
</dbReference>
<dbReference type="GO" id="GO:0016787">
    <property type="term" value="F:hydrolase activity"/>
    <property type="evidence" value="ECO:0007669"/>
    <property type="project" value="UniProtKB-KW"/>
</dbReference>
<evidence type="ECO:0000259" key="11">
    <source>
        <dbReference type="PROSITE" id="PS51195"/>
    </source>
</evidence>
<dbReference type="InterPro" id="IPR001650">
    <property type="entry name" value="Helicase_C-like"/>
</dbReference>
<reference evidence="12" key="1">
    <citation type="journal article" date="2013" name="Genome Announc.">
        <title>Draft Genome Sequence of Agarivorans albus Strain MKT 106T, an Agarolytic Marine Bacterium.</title>
        <authorList>
            <person name="Yasuike M."/>
            <person name="Nakamura Y."/>
            <person name="Kai W."/>
            <person name="Fujiwara A."/>
            <person name="Fukui Y."/>
            <person name="Satomi M."/>
            <person name="Sano M."/>
        </authorList>
    </citation>
    <scope>NUCLEOTIDE SEQUENCE [LARGE SCALE GENOMIC DNA]</scope>
</reference>
<proteinExistence type="inferred from homology"/>
<dbReference type="Pfam" id="PF00270">
    <property type="entry name" value="DEAD"/>
    <property type="match status" value="1"/>
</dbReference>
<evidence type="ECO:0000259" key="9">
    <source>
        <dbReference type="PROSITE" id="PS51192"/>
    </source>
</evidence>
<keyword evidence="2 7" id="KW-0378">Hydrolase</keyword>
<comment type="caution">
    <text evidence="12">The sequence shown here is derived from an EMBL/GenBank/DDBJ whole genome shotgun (WGS) entry which is preliminary data.</text>
</comment>
<evidence type="ECO:0000256" key="1">
    <source>
        <dbReference type="ARBA" id="ARBA00022741"/>
    </source>
</evidence>
<dbReference type="GO" id="GO:0005829">
    <property type="term" value="C:cytosol"/>
    <property type="evidence" value="ECO:0007669"/>
    <property type="project" value="TreeGrafter"/>
</dbReference>
<dbReference type="Proteomes" id="UP000014461">
    <property type="component" value="Unassembled WGS sequence"/>
</dbReference>